<dbReference type="Proteomes" id="UP000293852">
    <property type="component" value="Unassembled WGS sequence"/>
</dbReference>
<evidence type="ECO:0000256" key="6">
    <source>
        <dbReference type="ARBA" id="ARBA00038076"/>
    </source>
</evidence>
<feature type="transmembrane region" description="Helical" evidence="7">
    <location>
        <begin position="369"/>
        <end position="388"/>
    </location>
</feature>
<protein>
    <submittedName>
        <fullName evidence="9">Putative ABC transport system permease protein</fullName>
    </submittedName>
</protein>
<dbReference type="Pfam" id="PF02687">
    <property type="entry name" value="FtsX"/>
    <property type="match status" value="2"/>
</dbReference>
<feature type="domain" description="ABC3 transporter permease C-terminal" evidence="8">
    <location>
        <begin position="746"/>
        <end position="862"/>
    </location>
</feature>
<feature type="transmembrane region" description="Helical" evidence="7">
    <location>
        <begin position="275"/>
        <end position="299"/>
    </location>
</feature>
<keyword evidence="5 7" id="KW-0472">Membrane</keyword>
<evidence type="ECO:0000256" key="2">
    <source>
        <dbReference type="ARBA" id="ARBA00022475"/>
    </source>
</evidence>
<feature type="domain" description="ABC3 transporter permease C-terminal" evidence="8">
    <location>
        <begin position="278"/>
        <end position="394"/>
    </location>
</feature>
<name>A0A4Q7M4P0_9MICO</name>
<dbReference type="InterPro" id="IPR050250">
    <property type="entry name" value="Macrolide_Exporter_MacB"/>
</dbReference>
<comment type="caution">
    <text evidence="9">The sequence shown here is derived from an EMBL/GenBank/DDBJ whole genome shotgun (WGS) entry which is preliminary data.</text>
</comment>
<keyword evidence="10" id="KW-1185">Reference proteome</keyword>
<keyword evidence="3 7" id="KW-0812">Transmembrane</keyword>
<feature type="transmembrane region" description="Helical" evidence="7">
    <location>
        <begin position="833"/>
        <end position="856"/>
    </location>
</feature>
<keyword evidence="4 7" id="KW-1133">Transmembrane helix</keyword>
<evidence type="ECO:0000256" key="5">
    <source>
        <dbReference type="ARBA" id="ARBA00023136"/>
    </source>
</evidence>
<dbReference type="RefSeq" id="WP_130416360.1">
    <property type="nucleotide sequence ID" value="NZ_SGWX01000001.1"/>
</dbReference>
<evidence type="ECO:0000313" key="9">
    <source>
        <dbReference type="EMBL" id="RZS62935.1"/>
    </source>
</evidence>
<feature type="transmembrane region" description="Helical" evidence="7">
    <location>
        <begin position="789"/>
        <end position="813"/>
    </location>
</feature>
<feature type="transmembrane region" description="Helical" evidence="7">
    <location>
        <begin position="319"/>
        <end position="349"/>
    </location>
</feature>
<dbReference type="GO" id="GO:0022857">
    <property type="term" value="F:transmembrane transporter activity"/>
    <property type="evidence" value="ECO:0007669"/>
    <property type="project" value="TreeGrafter"/>
</dbReference>
<evidence type="ECO:0000256" key="1">
    <source>
        <dbReference type="ARBA" id="ARBA00004651"/>
    </source>
</evidence>
<dbReference type="AlphaFoldDB" id="A0A4Q7M4P0"/>
<feature type="transmembrane region" description="Helical" evidence="7">
    <location>
        <begin position="457"/>
        <end position="478"/>
    </location>
</feature>
<dbReference type="PANTHER" id="PTHR30572">
    <property type="entry name" value="MEMBRANE COMPONENT OF TRANSPORTER-RELATED"/>
    <property type="match status" value="1"/>
</dbReference>
<dbReference type="PANTHER" id="PTHR30572:SF4">
    <property type="entry name" value="ABC TRANSPORTER PERMEASE YTRF"/>
    <property type="match status" value="1"/>
</dbReference>
<reference evidence="9 10" key="1">
    <citation type="submission" date="2019-02" db="EMBL/GenBank/DDBJ databases">
        <title>Sequencing the genomes of 1000 actinobacteria strains.</title>
        <authorList>
            <person name="Klenk H.-P."/>
        </authorList>
    </citation>
    <scope>NUCLEOTIDE SEQUENCE [LARGE SCALE GENOMIC DNA]</scope>
    <source>
        <strain evidence="9 10">DSM 16932</strain>
    </source>
</reference>
<dbReference type="InterPro" id="IPR003838">
    <property type="entry name" value="ABC3_permease_C"/>
</dbReference>
<comment type="similarity">
    <text evidence="6">Belongs to the ABC-4 integral membrane protein family.</text>
</comment>
<comment type="subcellular location">
    <subcellularLocation>
        <location evidence="1">Cell membrane</location>
        <topology evidence="1">Multi-pass membrane protein</topology>
    </subcellularLocation>
</comment>
<proteinExistence type="inferred from homology"/>
<sequence length="870" mass="87157">MIRVALRGVREHLVRFSLSVLAVTLGVAFVVGTFAFRGMLSSTFDAIITTSVNADVYVHGADEVTADLTHPGTGPTSTAGFGPQRNPVPATLADDVASVDGVQRAVPDFSGPVVLVGADGTAVVTSGPPSLGFAIDPEYPTAHLTEGAWPADGQIVLETGAVEASGLRTGDVTTVVLGDAPREVTVSGTFAIDASAAGAVLVGFDTATAQAAFAPDGLVAQISVYADPGVKESALAARVAAALPASADAQAVTGAQVRAQARESIQEVLGFLQTFLLIFAAIALVVGAFIIANAFAMAVRERQRENALLRAIGASPAQVFATVLAQALAVGLVGAALGVGGGVLLVHAIRAVLARFGMALGGDVPLSGGQVALAVALGTVLCLVAAALPARRAALVPPVQAMREDVAPERGTGRRALVGAALAVVGAGTLALASRLGSALDAAVTGWAWLDGANPRVVLGVGAGLLLLGVLVGSPAMARWVLRALGAPAAFALKPLGGLARGNVTRNPRRTAATAGALLIGMALVACTGVIAASTEASVATVVHTELRAPLLVDSATLQLPTGAVDAVRAVPGVGRLDVVRLGSTGAAVGDGDAQAVELAGVSDAFFRSALRVEPLQGDPSAALADGEAAVARRTARTLGLQVGDQVRLGLGAGTTAVRVGAVFDSQVVAVGVVVRDDVFDGVIPAAQARVRAAYVTPADGTDVPTLRTDLREAVTPFLVLTVRDRDETASAVADQVDQAIAILYALLALSIVIALLGIVNTLALSVIERTREIGLLRAVGLGRLQLAGVIALESVLIAVYGTVLGVATGIAVSAALPGVLADEGLSRLAVPWGQVLAVLGVAVVIGLVASVGPALRAARLPVLEAVTVE</sequence>
<feature type="transmembrane region" description="Helical" evidence="7">
    <location>
        <begin position="416"/>
        <end position="437"/>
    </location>
</feature>
<keyword evidence="2" id="KW-1003">Cell membrane</keyword>
<feature type="transmembrane region" description="Helical" evidence="7">
    <location>
        <begin position="743"/>
        <end position="768"/>
    </location>
</feature>
<accession>A0A4Q7M4P0</accession>
<evidence type="ECO:0000259" key="8">
    <source>
        <dbReference type="Pfam" id="PF02687"/>
    </source>
</evidence>
<dbReference type="GO" id="GO:0005886">
    <property type="term" value="C:plasma membrane"/>
    <property type="evidence" value="ECO:0007669"/>
    <property type="project" value="UniProtKB-SubCell"/>
</dbReference>
<evidence type="ECO:0000256" key="4">
    <source>
        <dbReference type="ARBA" id="ARBA00022989"/>
    </source>
</evidence>
<dbReference type="EMBL" id="SGWX01000001">
    <property type="protein sequence ID" value="RZS62935.1"/>
    <property type="molecule type" value="Genomic_DNA"/>
</dbReference>
<dbReference type="OrthoDB" id="9780560at2"/>
<evidence type="ECO:0000256" key="7">
    <source>
        <dbReference type="SAM" id="Phobius"/>
    </source>
</evidence>
<feature type="transmembrane region" description="Helical" evidence="7">
    <location>
        <begin position="511"/>
        <end position="533"/>
    </location>
</feature>
<evidence type="ECO:0000313" key="10">
    <source>
        <dbReference type="Proteomes" id="UP000293852"/>
    </source>
</evidence>
<gene>
    <name evidence="9" type="ORF">EV386_3291</name>
</gene>
<organism evidence="9 10">
    <name type="scientific">Xylanimonas ulmi</name>
    <dbReference type="NCBI Taxonomy" id="228973"/>
    <lineage>
        <taxon>Bacteria</taxon>
        <taxon>Bacillati</taxon>
        <taxon>Actinomycetota</taxon>
        <taxon>Actinomycetes</taxon>
        <taxon>Micrococcales</taxon>
        <taxon>Promicromonosporaceae</taxon>
        <taxon>Xylanimonas</taxon>
    </lineage>
</organism>
<feature type="transmembrane region" description="Helical" evidence="7">
    <location>
        <begin position="12"/>
        <end position="36"/>
    </location>
</feature>
<evidence type="ECO:0000256" key="3">
    <source>
        <dbReference type="ARBA" id="ARBA00022692"/>
    </source>
</evidence>